<comment type="caution">
    <text evidence="2">The sequence shown here is derived from an EMBL/GenBank/DDBJ whole genome shotgun (WGS) entry which is preliminary data.</text>
</comment>
<accession>A0ABV7CS43</accession>
<keyword evidence="1" id="KW-0472">Membrane</keyword>
<reference evidence="3" key="1">
    <citation type="journal article" date="2019" name="Int. J. Syst. Evol. Microbiol.">
        <title>The Global Catalogue of Microorganisms (GCM) 10K type strain sequencing project: providing services to taxonomists for standard genome sequencing and annotation.</title>
        <authorList>
            <consortium name="The Broad Institute Genomics Platform"/>
            <consortium name="The Broad Institute Genome Sequencing Center for Infectious Disease"/>
            <person name="Wu L."/>
            <person name="Ma J."/>
        </authorList>
    </citation>
    <scope>NUCLEOTIDE SEQUENCE [LARGE SCALE GENOMIC DNA]</scope>
    <source>
        <strain evidence="3">KCTC 13128</strain>
    </source>
</reference>
<keyword evidence="3" id="KW-1185">Reference proteome</keyword>
<name>A0ABV7CS43_9BACI</name>
<feature type="transmembrane region" description="Helical" evidence="1">
    <location>
        <begin position="61"/>
        <end position="86"/>
    </location>
</feature>
<protein>
    <submittedName>
        <fullName evidence="2">Uncharacterized protein</fullName>
    </submittedName>
</protein>
<sequence length="96" mass="10342">MAIVIGYAIALLGAVAAFQLSKGKSKKRKYIVWGTALIVPISQALSFAVGLSYAFMVENGWAALIMWYIFPILFLIGLVMLLVGIFKREGTGNGDG</sequence>
<dbReference type="Proteomes" id="UP001595279">
    <property type="component" value="Unassembled WGS sequence"/>
</dbReference>
<evidence type="ECO:0000313" key="2">
    <source>
        <dbReference type="EMBL" id="MFC3039212.1"/>
    </source>
</evidence>
<keyword evidence="1" id="KW-1133">Transmembrane helix</keyword>
<evidence type="ECO:0000313" key="3">
    <source>
        <dbReference type="Proteomes" id="UP001595279"/>
    </source>
</evidence>
<feature type="transmembrane region" description="Helical" evidence="1">
    <location>
        <begin position="6"/>
        <end position="23"/>
    </location>
</feature>
<organism evidence="2 3">
    <name type="scientific">Virgibacillus xinjiangensis</name>
    <dbReference type="NCBI Taxonomy" id="393090"/>
    <lineage>
        <taxon>Bacteria</taxon>
        <taxon>Bacillati</taxon>
        <taxon>Bacillota</taxon>
        <taxon>Bacilli</taxon>
        <taxon>Bacillales</taxon>
        <taxon>Bacillaceae</taxon>
        <taxon>Virgibacillus</taxon>
    </lineage>
</organism>
<proteinExistence type="predicted"/>
<dbReference type="RefSeq" id="WP_390268194.1">
    <property type="nucleotide sequence ID" value="NZ_JBHRSA010000005.1"/>
</dbReference>
<feature type="transmembrane region" description="Helical" evidence="1">
    <location>
        <begin position="30"/>
        <end position="55"/>
    </location>
</feature>
<keyword evidence="1" id="KW-0812">Transmembrane</keyword>
<dbReference type="EMBL" id="JBHRSA010000005">
    <property type="protein sequence ID" value="MFC3039212.1"/>
    <property type="molecule type" value="Genomic_DNA"/>
</dbReference>
<evidence type="ECO:0000256" key="1">
    <source>
        <dbReference type="SAM" id="Phobius"/>
    </source>
</evidence>
<gene>
    <name evidence="2" type="ORF">ACFOGI_02985</name>
</gene>